<feature type="transmembrane region" description="Helical" evidence="8">
    <location>
        <begin position="355"/>
        <end position="375"/>
    </location>
</feature>
<evidence type="ECO:0000256" key="4">
    <source>
        <dbReference type="ARBA" id="ARBA00022679"/>
    </source>
</evidence>
<evidence type="ECO:0000259" key="9">
    <source>
        <dbReference type="Pfam" id="PF13231"/>
    </source>
</evidence>
<dbReference type="GO" id="GO:0016763">
    <property type="term" value="F:pentosyltransferase activity"/>
    <property type="evidence" value="ECO:0007669"/>
    <property type="project" value="TreeGrafter"/>
</dbReference>
<keyword evidence="11" id="KW-1185">Reference proteome</keyword>
<reference evidence="10 11" key="1">
    <citation type="submission" date="2019-02" db="EMBL/GenBank/DDBJ databases">
        <title>Deep-cultivation of Planctomycetes and their phenomic and genomic characterization uncovers novel biology.</title>
        <authorList>
            <person name="Wiegand S."/>
            <person name="Jogler M."/>
            <person name="Boedeker C."/>
            <person name="Pinto D."/>
            <person name="Vollmers J."/>
            <person name="Rivas-Marin E."/>
            <person name="Kohn T."/>
            <person name="Peeters S.H."/>
            <person name="Heuer A."/>
            <person name="Rast P."/>
            <person name="Oberbeckmann S."/>
            <person name="Bunk B."/>
            <person name="Jeske O."/>
            <person name="Meyerdierks A."/>
            <person name="Storesund J.E."/>
            <person name="Kallscheuer N."/>
            <person name="Luecker S."/>
            <person name="Lage O.M."/>
            <person name="Pohl T."/>
            <person name="Merkel B.J."/>
            <person name="Hornburger P."/>
            <person name="Mueller R.-W."/>
            <person name="Bruemmer F."/>
            <person name="Labrenz M."/>
            <person name="Spormann A.M."/>
            <person name="Op den Camp H."/>
            <person name="Overmann J."/>
            <person name="Amann R."/>
            <person name="Jetten M.S.M."/>
            <person name="Mascher T."/>
            <person name="Medema M.H."/>
            <person name="Devos D.P."/>
            <person name="Kaster A.-K."/>
            <person name="Ovreas L."/>
            <person name="Rohde M."/>
            <person name="Galperin M.Y."/>
            <person name="Jogler C."/>
        </authorList>
    </citation>
    <scope>NUCLEOTIDE SEQUENCE [LARGE SCALE GENOMIC DNA]</scope>
    <source>
        <strain evidence="10 11">Pan44</strain>
    </source>
</reference>
<keyword evidence="7 8" id="KW-0472">Membrane</keyword>
<dbReference type="PANTHER" id="PTHR33908:SF11">
    <property type="entry name" value="MEMBRANE PROTEIN"/>
    <property type="match status" value="1"/>
</dbReference>
<proteinExistence type="predicted"/>
<dbReference type="GO" id="GO:0005886">
    <property type="term" value="C:plasma membrane"/>
    <property type="evidence" value="ECO:0007669"/>
    <property type="project" value="UniProtKB-SubCell"/>
</dbReference>
<feature type="transmembrane region" description="Helical" evidence="8">
    <location>
        <begin position="311"/>
        <end position="343"/>
    </location>
</feature>
<evidence type="ECO:0000256" key="7">
    <source>
        <dbReference type="ARBA" id="ARBA00023136"/>
    </source>
</evidence>
<dbReference type="InParanoid" id="A0A517SEX3"/>
<organism evidence="10 11">
    <name type="scientific">Caulifigura coniformis</name>
    <dbReference type="NCBI Taxonomy" id="2527983"/>
    <lineage>
        <taxon>Bacteria</taxon>
        <taxon>Pseudomonadati</taxon>
        <taxon>Planctomycetota</taxon>
        <taxon>Planctomycetia</taxon>
        <taxon>Planctomycetales</taxon>
        <taxon>Planctomycetaceae</taxon>
        <taxon>Caulifigura</taxon>
    </lineage>
</organism>
<feature type="domain" description="Glycosyltransferase RgtA/B/C/D-like" evidence="9">
    <location>
        <begin position="85"/>
        <end position="193"/>
    </location>
</feature>
<dbReference type="GO" id="GO:0009103">
    <property type="term" value="P:lipopolysaccharide biosynthetic process"/>
    <property type="evidence" value="ECO:0007669"/>
    <property type="project" value="UniProtKB-ARBA"/>
</dbReference>
<keyword evidence="5 8" id="KW-0812">Transmembrane</keyword>
<name>A0A517SEX3_9PLAN</name>
<dbReference type="InterPro" id="IPR050297">
    <property type="entry name" value="LipidA_mod_glycosyltrf_83"/>
</dbReference>
<sequence>MFLGQTWHASRATSITFDETFFLGTALHTVRDHKLDPRLVAAGVAPVPVILAYLPALAGEQGAERSNLWLGEMGDAQKILRPRMMTAIVFGLPLIITMFLVVDRRCGFLAATLAAGLLSGSPTILASGSLATTDLAFGTASFLAVLATASWLDRPDQTRFVLWAAAIGIAIAAKYSGVFLLPVSGLFLAWKEWALLVGRRYGPISSHDWRRLSVKVLGKYLALLALAAGSCWFCHLLQTSGALKAVPFDQTAEYSPWIKLLGKGPIAEAVMTFAHEWIPRPSPVEGIFFQFQHSGWGHSAYLMGNFSKFGWWYFFPCAFAFKSTPVELAITLFLIGVGIRAAIITRLHPGRIDPLSLTVVVSTVIFCGLMIASPLNLGQRYILPVYPLLILLGIDQLVRKISNRPVVLATIAAGLLAGQVVSSRSVSSDFLVYFNSFCGGTSHGRWLLVDSSLDWGQGLKELKRFQDDHPERLALKYFGTALPQDYGVRAFNVDEAPLDVDSVRYFAISATYLQGDYTLEVDPFHPLRQLEADAKAGESILIYDLEQPDRRKALAASLAKLPDSKTSGEFLRWTSWRE</sequence>
<evidence type="ECO:0000256" key="2">
    <source>
        <dbReference type="ARBA" id="ARBA00022475"/>
    </source>
</evidence>
<keyword evidence="3" id="KW-0328">Glycosyltransferase</keyword>
<feature type="transmembrane region" description="Helical" evidence="8">
    <location>
        <begin position="108"/>
        <end position="128"/>
    </location>
</feature>
<dbReference type="InterPro" id="IPR038731">
    <property type="entry name" value="RgtA/B/C-like"/>
</dbReference>
<feature type="transmembrane region" description="Helical" evidence="8">
    <location>
        <begin position="164"/>
        <end position="190"/>
    </location>
</feature>
<gene>
    <name evidence="10" type="ORF">Pan44_27180</name>
</gene>
<feature type="transmembrane region" description="Helical" evidence="8">
    <location>
        <begin position="80"/>
        <end position="102"/>
    </location>
</feature>
<protein>
    <recommendedName>
        <fullName evidence="9">Glycosyltransferase RgtA/B/C/D-like domain-containing protein</fullName>
    </recommendedName>
</protein>
<keyword evidence="6 8" id="KW-1133">Transmembrane helix</keyword>
<evidence type="ECO:0000256" key="6">
    <source>
        <dbReference type="ARBA" id="ARBA00022989"/>
    </source>
</evidence>
<feature type="transmembrane region" description="Helical" evidence="8">
    <location>
        <begin position="39"/>
        <end position="59"/>
    </location>
</feature>
<evidence type="ECO:0000256" key="1">
    <source>
        <dbReference type="ARBA" id="ARBA00004651"/>
    </source>
</evidence>
<dbReference type="Proteomes" id="UP000315700">
    <property type="component" value="Chromosome"/>
</dbReference>
<evidence type="ECO:0000256" key="8">
    <source>
        <dbReference type="SAM" id="Phobius"/>
    </source>
</evidence>
<evidence type="ECO:0000313" key="10">
    <source>
        <dbReference type="EMBL" id="QDT54683.1"/>
    </source>
</evidence>
<keyword evidence="2" id="KW-1003">Cell membrane</keyword>
<evidence type="ECO:0000313" key="11">
    <source>
        <dbReference type="Proteomes" id="UP000315700"/>
    </source>
</evidence>
<accession>A0A517SEX3</accession>
<keyword evidence="4" id="KW-0808">Transferase</keyword>
<dbReference type="AlphaFoldDB" id="A0A517SEX3"/>
<dbReference type="Pfam" id="PF13231">
    <property type="entry name" value="PMT_2"/>
    <property type="match status" value="1"/>
</dbReference>
<feature type="transmembrane region" description="Helical" evidence="8">
    <location>
        <begin position="135"/>
        <end position="152"/>
    </location>
</feature>
<dbReference type="EMBL" id="CP036271">
    <property type="protein sequence ID" value="QDT54683.1"/>
    <property type="molecule type" value="Genomic_DNA"/>
</dbReference>
<evidence type="ECO:0000256" key="3">
    <source>
        <dbReference type="ARBA" id="ARBA00022676"/>
    </source>
</evidence>
<dbReference type="PANTHER" id="PTHR33908">
    <property type="entry name" value="MANNOSYLTRANSFERASE YKCB-RELATED"/>
    <property type="match status" value="1"/>
</dbReference>
<evidence type="ECO:0000256" key="5">
    <source>
        <dbReference type="ARBA" id="ARBA00022692"/>
    </source>
</evidence>
<dbReference type="KEGG" id="ccos:Pan44_27180"/>
<comment type="subcellular location">
    <subcellularLocation>
        <location evidence="1">Cell membrane</location>
        <topology evidence="1">Multi-pass membrane protein</topology>
    </subcellularLocation>
</comment>